<keyword evidence="7" id="KW-0812">Transmembrane</keyword>
<dbReference type="EnsemblMetazoa" id="SSS_2845s_mrna">
    <property type="protein sequence ID" value="KAF7493615.1"/>
    <property type="gene ID" value="SSS_2845"/>
</dbReference>
<dbReference type="InterPro" id="IPR006693">
    <property type="entry name" value="AB_hydrolase_lipase"/>
</dbReference>
<gene>
    <name evidence="10" type="ORF">SSS_2845</name>
</gene>
<keyword evidence="7" id="KW-1133">Transmembrane helix</keyword>
<evidence type="ECO:0000313" key="11">
    <source>
        <dbReference type="EnsemblMetazoa" id="KAF7493615.1"/>
    </source>
</evidence>
<feature type="domain" description="Partial AB-hydrolase lipase" evidence="9">
    <location>
        <begin position="60"/>
        <end position="118"/>
    </location>
</feature>
<keyword evidence="7" id="KW-0472">Membrane</keyword>
<keyword evidence="12" id="KW-1185">Reference proteome</keyword>
<evidence type="ECO:0000259" key="8">
    <source>
        <dbReference type="Pfam" id="PF00561"/>
    </source>
</evidence>
<sequence>MRSLSLNKRPTFRIGRLIGLIFLFQTILFILVYIFFFNSLIKFINNLPGTRHLDDQDRNITEIIESRGFQQRTHFVQSKNGYIIQLIQIINPFVKDRSVLRPIFLQHGLEMSGSTWLLARDGSLDENGDYYEIIDDERIESIGSCLGFVLASKNYDVWLGNLRGNTYSANHTNYKSTDDLDSNYWSFSIDEMIEEDLPAIIDFVLERTNSSTLAYVGHSQGSFIMLGLLSTKPIYSTRIKPFIAISPVFYLTKVDTLLGLFTSSIPGWFLRKIPTRFPLFPKFFRFYSSLCENVMFKKLCVLVMYWAFGSNSEVNFDDRIGVQMGHLMAGSSSWNIAQYLQIIANGGTPQFLDLGDENLNLQRYGHKETLFYDASRINSSNIALIHSTGDSFNIPADVQRLKEVLSVELIDDYMINDTDFNHLDLVWSNRTGELVNERVLNILDLTL</sequence>
<dbReference type="Pfam" id="PF04083">
    <property type="entry name" value="Abhydro_lipase"/>
    <property type="match status" value="1"/>
</dbReference>
<proteinExistence type="inferred from homology"/>
<dbReference type="Gene3D" id="3.40.50.1820">
    <property type="entry name" value="alpha/beta hydrolase"/>
    <property type="match status" value="1"/>
</dbReference>
<reference evidence="12" key="1">
    <citation type="journal article" date="2020" name="PLoS Negl. Trop. Dis.">
        <title>High-quality nuclear genome for Sarcoptes scabiei-A critical resource for a neglected parasite.</title>
        <authorList>
            <person name="Korhonen P.K."/>
            <person name="Gasser R.B."/>
            <person name="Ma G."/>
            <person name="Wang T."/>
            <person name="Stroehlein A.J."/>
            <person name="Young N.D."/>
            <person name="Ang C.S."/>
            <person name="Fernando D.D."/>
            <person name="Lu H.C."/>
            <person name="Taylor S."/>
            <person name="Reynolds S.L."/>
            <person name="Mofiz E."/>
            <person name="Najaraj S.H."/>
            <person name="Gowda H."/>
            <person name="Madugundu A."/>
            <person name="Renuse S."/>
            <person name="Holt D."/>
            <person name="Pandey A."/>
            <person name="Papenfuss A.T."/>
            <person name="Fischer K."/>
        </authorList>
    </citation>
    <scope>NUCLEOTIDE SEQUENCE [LARGE SCALE GENOMIC DNA]</scope>
</reference>
<evidence type="ECO:0000256" key="2">
    <source>
        <dbReference type="ARBA" id="ARBA00022729"/>
    </source>
</evidence>
<dbReference type="InterPro" id="IPR000073">
    <property type="entry name" value="AB_hydrolase_1"/>
</dbReference>
<dbReference type="OrthoDB" id="6497528at2759"/>
<dbReference type="PIRSF" id="PIRSF000862">
    <property type="entry name" value="Steryl_ester_lip"/>
    <property type="match status" value="1"/>
</dbReference>
<dbReference type="Proteomes" id="UP000070412">
    <property type="component" value="Unassembled WGS sequence"/>
</dbReference>
<dbReference type="Pfam" id="PF00561">
    <property type="entry name" value="Abhydrolase_1"/>
    <property type="match status" value="1"/>
</dbReference>
<keyword evidence="2" id="KW-0732">Signal</keyword>
<feature type="transmembrane region" description="Helical" evidence="7">
    <location>
        <begin position="20"/>
        <end position="41"/>
    </location>
</feature>
<dbReference type="EMBL" id="WVUK01000055">
    <property type="protein sequence ID" value="KAF7493615.1"/>
    <property type="molecule type" value="Genomic_DNA"/>
</dbReference>
<keyword evidence="5" id="KW-0325">Glycoprotein</keyword>
<evidence type="ECO:0000256" key="3">
    <source>
        <dbReference type="ARBA" id="ARBA00022963"/>
    </source>
</evidence>
<dbReference type="InterPro" id="IPR029058">
    <property type="entry name" value="AB_hydrolase_fold"/>
</dbReference>
<feature type="active site" description="Charge relay system" evidence="6">
    <location>
        <position position="390"/>
    </location>
</feature>
<feature type="active site" description="Nucleophile" evidence="6">
    <location>
        <position position="219"/>
    </location>
</feature>
<dbReference type="GO" id="GO:0016042">
    <property type="term" value="P:lipid catabolic process"/>
    <property type="evidence" value="ECO:0007669"/>
    <property type="project" value="UniProtKB-KW"/>
</dbReference>
<dbReference type="AlphaFoldDB" id="A0A834RB67"/>
<evidence type="ECO:0000256" key="5">
    <source>
        <dbReference type="ARBA" id="ARBA00023180"/>
    </source>
</evidence>
<dbReference type="GO" id="GO:0016788">
    <property type="term" value="F:hydrolase activity, acting on ester bonds"/>
    <property type="evidence" value="ECO:0007669"/>
    <property type="project" value="InterPro"/>
</dbReference>
<keyword evidence="3" id="KW-0442">Lipid degradation</keyword>
<evidence type="ECO:0000313" key="10">
    <source>
        <dbReference type="EMBL" id="KAF7493615.1"/>
    </source>
</evidence>
<evidence type="ECO:0000256" key="7">
    <source>
        <dbReference type="SAM" id="Phobius"/>
    </source>
</evidence>
<reference evidence="11" key="3">
    <citation type="submission" date="2022-06" db="UniProtKB">
        <authorList>
            <consortium name="EnsemblMetazoa"/>
        </authorList>
    </citation>
    <scope>IDENTIFICATION</scope>
</reference>
<organism evidence="10">
    <name type="scientific">Sarcoptes scabiei</name>
    <name type="common">Itch mite</name>
    <name type="synonym">Acarus scabiei</name>
    <dbReference type="NCBI Taxonomy" id="52283"/>
    <lineage>
        <taxon>Eukaryota</taxon>
        <taxon>Metazoa</taxon>
        <taxon>Ecdysozoa</taxon>
        <taxon>Arthropoda</taxon>
        <taxon>Chelicerata</taxon>
        <taxon>Arachnida</taxon>
        <taxon>Acari</taxon>
        <taxon>Acariformes</taxon>
        <taxon>Sarcoptiformes</taxon>
        <taxon>Astigmata</taxon>
        <taxon>Psoroptidia</taxon>
        <taxon>Sarcoptoidea</taxon>
        <taxon>Sarcoptidae</taxon>
        <taxon>Sarcoptinae</taxon>
        <taxon>Sarcoptes</taxon>
    </lineage>
</organism>
<evidence type="ECO:0000256" key="4">
    <source>
        <dbReference type="ARBA" id="ARBA00023098"/>
    </source>
</evidence>
<name>A0A834RB67_SARSC</name>
<dbReference type="SUPFAM" id="SSF53474">
    <property type="entry name" value="alpha/beta-Hydrolases"/>
    <property type="match status" value="1"/>
</dbReference>
<accession>A0A834RB67</accession>
<feature type="domain" description="AB hydrolase-1" evidence="8">
    <location>
        <begin position="150"/>
        <end position="315"/>
    </location>
</feature>
<dbReference type="PANTHER" id="PTHR11005">
    <property type="entry name" value="LYSOSOMAL ACID LIPASE-RELATED"/>
    <property type="match status" value="1"/>
</dbReference>
<feature type="active site" description="Charge relay system" evidence="6">
    <location>
        <position position="422"/>
    </location>
</feature>
<evidence type="ECO:0000256" key="6">
    <source>
        <dbReference type="PIRSR" id="PIRSR000862-1"/>
    </source>
</evidence>
<evidence type="ECO:0000313" key="12">
    <source>
        <dbReference type="Proteomes" id="UP000070412"/>
    </source>
</evidence>
<protein>
    <submittedName>
        <fullName evidence="10">Gastric triacylglycerol lipase</fullName>
    </submittedName>
</protein>
<reference evidence="10" key="2">
    <citation type="submission" date="2020-01" db="EMBL/GenBank/DDBJ databases">
        <authorList>
            <person name="Korhonen P.K.K."/>
            <person name="Guangxu M.G."/>
            <person name="Wang T.W."/>
            <person name="Stroehlein A.J.S."/>
            <person name="Young N.D."/>
            <person name="Ang C.-S.A."/>
            <person name="Fernando D.W.F."/>
            <person name="Lu H.L."/>
            <person name="Taylor S.T."/>
            <person name="Ehtesham M.E.M."/>
            <person name="Najaraj S.H.N."/>
            <person name="Harsha G.H.G."/>
            <person name="Madugundu A.M."/>
            <person name="Renuse S.R."/>
            <person name="Holt D.H."/>
            <person name="Pandey A.P."/>
            <person name="Papenfuss A.P."/>
            <person name="Gasser R.B.G."/>
            <person name="Fischer K.F."/>
        </authorList>
    </citation>
    <scope>NUCLEOTIDE SEQUENCE</scope>
    <source>
        <strain evidence="10">SSS_KF_BRIS2020</strain>
    </source>
</reference>
<keyword evidence="4" id="KW-0443">Lipid metabolism</keyword>
<comment type="similarity">
    <text evidence="1">Belongs to the AB hydrolase superfamily. Lipase family.</text>
</comment>
<dbReference type="InterPro" id="IPR025483">
    <property type="entry name" value="Lipase_euk"/>
</dbReference>
<evidence type="ECO:0000256" key="1">
    <source>
        <dbReference type="ARBA" id="ARBA00010701"/>
    </source>
</evidence>
<evidence type="ECO:0000259" key="9">
    <source>
        <dbReference type="Pfam" id="PF04083"/>
    </source>
</evidence>